<keyword evidence="2" id="KW-0645">Protease</keyword>
<keyword evidence="12" id="KW-1185">Reference proteome</keyword>
<dbReference type="AlphaFoldDB" id="A0A8J2ZNP5"/>
<dbReference type="SMART" id="SM00257">
    <property type="entry name" value="LysM"/>
    <property type="match status" value="3"/>
</dbReference>
<evidence type="ECO:0000256" key="6">
    <source>
        <dbReference type="ARBA" id="ARBA00022807"/>
    </source>
</evidence>
<dbReference type="PROSITE" id="PS51935">
    <property type="entry name" value="NLPC_P60"/>
    <property type="match status" value="1"/>
</dbReference>
<feature type="chain" id="PRO_5039631188" evidence="8">
    <location>
        <begin position="24"/>
        <end position="356"/>
    </location>
</feature>
<keyword evidence="4" id="KW-0677">Repeat</keyword>
<feature type="compositionally biased region" description="Low complexity" evidence="7">
    <location>
        <begin position="149"/>
        <end position="166"/>
    </location>
</feature>
<dbReference type="RefSeq" id="WP_188390377.1">
    <property type="nucleotide sequence ID" value="NZ_BMEV01000001.1"/>
</dbReference>
<evidence type="ECO:0000256" key="8">
    <source>
        <dbReference type="SAM" id="SignalP"/>
    </source>
</evidence>
<feature type="region of interest" description="Disordered" evidence="7">
    <location>
        <begin position="149"/>
        <end position="173"/>
    </location>
</feature>
<dbReference type="InterPro" id="IPR036779">
    <property type="entry name" value="LysM_dom_sf"/>
</dbReference>
<evidence type="ECO:0000256" key="4">
    <source>
        <dbReference type="ARBA" id="ARBA00022737"/>
    </source>
</evidence>
<dbReference type="SUPFAM" id="SSF54001">
    <property type="entry name" value="Cysteine proteinases"/>
    <property type="match status" value="1"/>
</dbReference>
<organism evidence="11 12">
    <name type="scientific">Compostibacillus humi</name>
    <dbReference type="NCBI Taxonomy" id="1245525"/>
    <lineage>
        <taxon>Bacteria</taxon>
        <taxon>Bacillati</taxon>
        <taxon>Bacillota</taxon>
        <taxon>Bacilli</taxon>
        <taxon>Bacillales</taxon>
        <taxon>Bacillaceae</taxon>
        <taxon>Compostibacillus</taxon>
    </lineage>
</organism>
<dbReference type="PANTHER" id="PTHR47053:SF1">
    <property type="entry name" value="MUREIN DD-ENDOPEPTIDASE MEPH-RELATED"/>
    <property type="match status" value="1"/>
</dbReference>
<dbReference type="Gene3D" id="3.90.1720.10">
    <property type="entry name" value="endopeptidase domain like (from Nostoc punctiforme)"/>
    <property type="match status" value="1"/>
</dbReference>
<evidence type="ECO:0000256" key="7">
    <source>
        <dbReference type="SAM" id="MobiDB-lite"/>
    </source>
</evidence>
<dbReference type="SUPFAM" id="SSF54106">
    <property type="entry name" value="LysM domain"/>
    <property type="match status" value="3"/>
</dbReference>
<dbReference type="InterPro" id="IPR018392">
    <property type="entry name" value="LysM"/>
</dbReference>
<dbReference type="EMBL" id="BMEV01000001">
    <property type="protein sequence ID" value="GGH68120.1"/>
    <property type="molecule type" value="Genomic_DNA"/>
</dbReference>
<feature type="domain" description="LysM" evidence="9">
    <location>
        <begin position="173"/>
        <end position="216"/>
    </location>
</feature>
<sequence length="356" mass="38411">MSNKKVMLSVTAGAAVATFLAGAGEAEASSYKVKPGDTLWKIAREHNVSVANLKTWNNLTSDIIFPNQVLKTSTSNTSSNSKQKQNNNQSNTSSNSSNKAKTYTVKAGDTLSGIAAKHNISLQNLMKWNNLNTTLIYPGNVLVVSQPKTATNNKSNKNSSSTGNNKPQTGSSSVYVVKSGDTLSRIASQYGVTVSNLKKWNNLTSDLIFIGQKLTINPNGNTGNAPSTPAKEKSPSAKVDKLVSVAKNLVGTGYKWGGADPSGFDCSGFIYYVFNQSGQSVKRLSSAGYYDRSYYVNKPQVGDLVFFANTYKSGISHLGIYIGNNQFVHASSNGVEITSLNNSYWKSKFDGFKRFY</sequence>
<gene>
    <name evidence="11" type="primary">lytE</name>
    <name evidence="11" type="ORF">GCM10010978_00780</name>
</gene>
<evidence type="ECO:0000313" key="12">
    <source>
        <dbReference type="Proteomes" id="UP000602050"/>
    </source>
</evidence>
<proteinExistence type="inferred from homology"/>
<accession>A0A8J2ZNP5</accession>
<dbReference type="Pfam" id="PF01476">
    <property type="entry name" value="LysM"/>
    <property type="match status" value="3"/>
</dbReference>
<keyword evidence="3 8" id="KW-0732">Signal</keyword>
<reference evidence="11" key="1">
    <citation type="journal article" date="2014" name="Int. J. Syst. Evol. Microbiol.">
        <title>Complete genome sequence of Corynebacterium casei LMG S-19264T (=DSM 44701T), isolated from a smear-ripened cheese.</title>
        <authorList>
            <consortium name="US DOE Joint Genome Institute (JGI-PGF)"/>
            <person name="Walter F."/>
            <person name="Albersmeier A."/>
            <person name="Kalinowski J."/>
            <person name="Ruckert C."/>
        </authorList>
    </citation>
    <scope>NUCLEOTIDE SEQUENCE</scope>
    <source>
        <strain evidence="11">CGMCC 1.12360</strain>
    </source>
</reference>
<evidence type="ECO:0000256" key="2">
    <source>
        <dbReference type="ARBA" id="ARBA00022670"/>
    </source>
</evidence>
<dbReference type="Gene3D" id="3.10.350.10">
    <property type="entry name" value="LysM domain"/>
    <property type="match status" value="3"/>
</dbReference>
<evidence type="ECO:0000256" key="5">
    <source>
        <dbReference type="ARBA" id="ARBA00022801"/>
    </source>
</evidence>
<dbReference type="PANTHER" id="PTHR47053">
    <property type="entry name" value="MUREIN DD-ENDOPEPTIDASE MEPH-RELATED"/>
    <property type="match status" value="1"/>
</dbReference>
<dbReference type="InterPro" id="IPR038765">
    <property type="entry name" value="Papain-like_cys_pep_sf"/>
</dbReference>
<feature type="region of interest" description="Disordered" evidence="7">
    <location>
        <begin position="72"/>
        <end position="100"/>
    </location>
</feature>
<dbReference type="CDD" id="cd00118">
    <property type="entry name" value="LysM"/>
    <property type="match status" value="3"/>
</dbReference>
<dbReference type="GO" id="GO:0008234">
    <property type="term" value="F:cysteine-type peptidase activity"/>
    <property type="evidence" value="ECO:0007669"/>
    <property type="project" value="UniProtKB-KW"/>
</dbReference>
<dbReference type="InterPro" id="IPR051202">
    <property type="entry name" value="Peptidase_C40"/>
</dbReference>
<evidence type="ECO:0000256" key="3">
    <source>
        <dbReference type="ARBA" id="ARBA00022729"/>
    </source>
</evidence>
<name>A0A8J2ZNP5_9BACI</name>
<dbReference type="InterPro" id="IPR000064">
    <property type="entry name" value="NLP_P60_dom"/>
</dbReference>
<feature type="compositionally biased region" description="Low complexity" evidence="7">
    <location>
        <begin position="72"/>
        <end position="99"/>
    </location>
</feature>
<feature type="signal peptide" evidence="8">
    <location>
        <begin position="1"/>
        <end position="23"/>
    </location>
</feature>
<protein>
    <submittedName>
        <fullName evidence="11">Putative peptidoglycan endopeptidase LytE</fullName>
    </submittedName>
</protein>
<feature type="domain" description="LysM" evidence="9">
    <location>
        <begin position="101"/>
        <end position="144"/>
    </location>
</feature>
<dbReference type="Pfam" id="PF00877">
    <property type="entry name" value="NLPC_P60"/>
    <property type="match status" value="1"/>
</dbReference>
<comment type="similarity">
    <text evidence="1">Belongs to the peptidase C40 family.</text>
</comment>
<feature type="domain" description="LysM" evidence="9">
    <location>
        <begin position="29"/>
        <end position="72"/>
    </location>
</feature>
<keyword evidence="6" id="KW-0788">Thiol protease</keyword>
<dbReference type="GO" id="GO:0006508">
    <property type="term" value="P:proteolysis"/>
    <property type="evidence" value="ECO:0007669"/>
    <property type="project" value="UniProtKB-KW"/>
</dbReference>
<evidence type="ECO:0000259" key="9">
    <source>
        <dbReference type="PROSITE" id="PS51782"/>
    </source>
</evidence>
<evidence type="ECO:0000313" key="11">
    <source>
        <dbReference type="EMBL" id="GGH68120.1"/>
    </source>
</evidence>
<evidence type="ECO:0000256" key="1">
    <source>
        <dbReference type="ARBA" id="ARBA00007074"/>
    </source>
</evidence>
<keyword evidence="5" id="KW-0378">Hydrolase</keyword>
<reference evidence="11" key="2">
    <citation type="submission" date="2020-09" db="EMBL/GenBank/DDBJ databases">
        <authorList>
            <person name="Sun Q."/>
            <person name="Zhou Y."/>
        </authorList>
    </citation>
    <scope>NUCLEOTIDE SEQUENCE</scope>
    <source>
        <strain evidence="11">CGMCC 1.12360</strain>
    </source>
</reference>
<feature type="domain" description="NlpC/P60" evidence="10">
    <location>
        <begin position="236"/>
        <end position="356"/>
    </location>
</feature>
<evidence type="ECO:0000259" key="10">
    <source>
        <dbReference type="PROSITE" id="PS51935"/>
    </source>
</evidence>
<dbReference type="Proteomes" id="UP000602050">
    <property type="component" value="Unassembled WGS sequence"/>
</dbReference>
<dbReference type="PROSITE" id="PS51782">
    <property type="entry name" value="LYSM"/>
    <property type="match status" value="3"/>
</dbReference>
<comment type="caution">
    <text evidence="11">The sequence shown here is derived from an EMBL/GenBank/DDBJ whole genome shotgun (WGS) entry which is preliminary data.</text>
</comment>